<accession>A0ABT4SED3</accession>
<comment type="similarity">
    <text evidence="2 14 15">Belongs to the ATPase B chain family.</text>
</comment>
<evidence type="ECO:0000256" key="8">
    <source>
        <dbReference type="ARBA" id="ARBA00022989"/>
    </source>
</evidence>
<comment type="caution">
    <text evidence="17">The sequence shown here is derived from an EMBL/GenBank/DDBJ whole genome shotgun (WGS) entry which is preliminary data.</text>
</comment>
<dbReference type="Proteomes" id="UP001144036">
    <property type="component" value="Unassembled WGS sequence"/>
</dbReference>
<keyword evidence="11 14" id="KW-0066">ATP synthesis</keyword>
<evidence type="ECO:0000256" key="4">
    <source>
        <dbReference type="ARBA" id="ARBA00022475"/>
    </source>
</evidence>
<evidence type="ECO:0000313" key="17">
    <source>
        <dbReference type="EMBL" id="MDA0635559.1"/>
    </source>
</evidence>
<evidence type="ECO:0000256" key="11">
    <source>
        <dbReference type="ARBA" id="ARBA00023310"/>
    </source>
</evidence>
<evidence type="ECO:0000256" key="7">
    <source>
        <dbReference type="ARBA" id="ARBA00022781"/>
    </source>
</evidence>
<dbReference type="CDD" id="cd06503">
    <property type="entry name" value="ATP-synt_Fo_b"/>
    <property type="match status" value="1"/>
</dbReference>
<dbReference type="EMBL" id="JAPNNL010000074">
    <property type="protein sequence ID" value="MDA0635559.1"/>
    <property type="molecule type" value="Genomic_DNA"/>
</dbReference>
<feature type="coiled-coil region" evidence="16">
    <location>
        <begin position="59"/>
        <end position="126"/>
    </location>
</feature>
<keyword evidence="9 14" id="KW-0406">Ion transport</keyword>
<keyword evidence="6 14" id="KW-0812">Transmembrane</keyword>
<evidence type="ECO:0000256" key="10">
    <source>
        <dbReference type="ARBA" id="ARBA00023136"/>
    </source>
</evidence>
<name>A0ABT4SED3_9ACTN</name>
<keyword evidence="10 14" id="KW-0472">Membrane</keyword>
<keyword evidence="18" id="KW-1185">Reference proteome</keyword>
<dbReference type="InterPro" id="IPR002146">
    <property type="entry name" value="ATP_synth_b/b'su_bac/chlpt"/>
</dbReference>
<comment type="function">
    <text evidence="14">Component of the F(0) channel, it forms part of the peripheral stalk, linking F(1) to F(0).</text>
</comment>
<feature type="transmembrane region" description="Helical" evidence="14">
    <location>
        <begin position="26"/>
        <end position="45"/>
    </location>
</feature>
<organism evidence="17 18">
    <name type="scientific">Nonomuraea corallina</name>
    <dbReference type="NCBI Taxonomy" id="2989783"/>
    <lineage>
        <taxon>Bacteria</taxon>
        <taxon>Bacillati</taxon>
        <taxon>Actinomycetota</taxon>
        <taxon>Actinomycetes</taxon>
        <taxon>Streptosporangiales</taxon>
        <taxon>Streptosporangiaceae</taxon>
        <taxon>Nonomuraea</taxon>
    </lineage>
</organism>
<evidence type="ECO:0000256" key="9">
    <source>
        <dbReference type="ARBA" id="ARBA00023065"/>
    </source>
</evidence>
<evidence type="ECO:0000256" key="12">
    <source>
        <dbReference type="ARBA" id="ARBA00025198"/>
    </source>
</evidence>
<dbReference type="InterPro" id="IPR005864">
    <property type="entry name" value="ATP_synth_F0_bsu_bac"/>
</dbReference>
<comment type="subcellular location">
    <subcellularLocation>
        <location evidence="1 14">Cell membrane</location>
        <topology evidence="1 14">Single-pass membrane protein</topology>
    </subcellularLocation>
</comment>
<keyword evidence="16" id="KW-0175">Coiled coil</keyword>
<evidence type="ECO:0000313" key="18">
    <source>
        <dbReference type="Proteomes" id="UP001144036"/>
    </source>
</evidence>
<dbReference type="RefSeq" id="WP_270156406.1">
    <property type="nucleotide sequence ID" value="NZ_JAPNNL010000074.1"/>
</dbReference>
<dbReference type="PANTHER" id="PTHR33445:SF1">
    <property type="entry name" value="ATP SYNTHASE SUBUNIT B"/>
    <property type="match status" value="1"/>
</dbReference>
<evidence type="ECO:0000256" key="16">
    <source>
        <dbReference type="SAM" id="Coils"/>
    </source>
</evidence>
<keyword evidence="5 14" id="KW-0138">CF(0)</keyword>
<keyword evidence="7 14" id="KW-0375">Hydrogen ion transport</keyword>
<comment type="subunit">
    <text evidence="13 14">F-type ATPases have 2 components, F(1) - the catalytic core - and F(0) - the membrane proton channel. F(1) has five subunits: alpha(3), beta(3), gamma(1), delta(1), epsilon(1). F(0) has three main subunits: a(1), b(2) and c(10-14). The alpha and beta chains form an alternating ring which encloses part of the gamma chain. F(1) is attached to F(0) by a central stalk formed by the gamma and epsilon chains, while a peripheral stalk is formed by the delta and b chains.</text>
</comment>
<evidence type="ECO:0000256" key="2">
    <source>
        <dbReference type="ARBA" id="ARBA00005513"/>
    </source>
</evidence>
<dbReference type="SUPFAM" id="SSF81573">
    <property type="entry name" value="F1F0 ATP synthase subunit B, membrane domain"/>
    <property type="match status" value="1"/>
</dbReference>
<dbReference type="InterPro" id="IPR050059">
    <property type="entry name" value="ATP_synthase_B_chain"/>
</dbReference>
<dbReference type="Gene3D" id="1.20.5.620">
    <property type="entry name" value="F1F0 ATP synthase subunit B, membrane domain"/>
    <property type="match status" value="1"/>
</dbReference>
<proteinExistence type="inferred from homology"/>
<dbReference type="Pfam" id="PF00430">
    <property type="entry name" value="ATP-synt_B"/>
    <property type="match status" value="1"/>
</dbReference>
<sequence length="185" mass="20487">MIMAATLHAVVAEEGANPLLPHTYELVVGIFAFLVVVLVVGKILVPRVQKTLAERTDAIEGGIKRAEEAQAQAQALQQQYAERLEEARREAARLREEAREQAAQIKAELREEAQAEARRLVEAAHAQIEADRQAAFAQLRTEIGRLSTDLAGRIVGESLEDEARQSRIVDRFLDELESSNAQAVR</sequence>
<comment type="function">
    <text evidence="12 14">F(1)F(0) ATP synthase produces ATP from ADP in the presence of a proton or sodium gradient. F-type ATPases consist of two structural domains, F(1) containing the extramembraneous catalytic core and F(0) containing the membrane proton channel, linked together by a central stalk and a peripheral stalk. During catalysis, ATP synthesis in the catalytic domain of F(1) is coupled via a rotary mechanism of the central stalk subunits to proton translocation.</text>
</comment>
<dbReference type="NCBIfam" id="TIGR01144">
    <property type="entry name" value="ATP_synt_b"/>
    <property type="match status" value="1"/>
</dbReference>
<evidence type="ECO:0000256" key="3">
    <source>
        <dbReference type="ARBA" id="ARBA00022448"/>
    </source>
</evidence>
<evidence type="ECO:0000256" key="5">
    <source>
        <dbReference type="ARBA" id="ARBA00022547"/>
    </source>
</evidence>
<dbReference type="HAMAP" id="MF_01398">
    <property type="entry name" value="ATP_synth_b_bprime"/>
    <property type="match status" value="1"/>
</dbReference>
<evidence type="ECO:0000256" key="1">
    <source>
        <dbReference type="ARBA" id="ARBA00004162"/>
    </source>
</evidence>
<gene>
    <name evidence="14" type="primary">atpF</name>
    <name evidence="17" type="ORF">OUY22_19240</name>
</gene>
<dbReference type="InterPro" id="IPR028987">
    <property type="entry name" value="ATP_synth_B-like_membr_sf"/>
</dbReference>
<keyword evidence="8 14" id="KW-1133">Transmembrane helix</keyword>
<evidence type="ECO:0000256" key="13">
    <source>
        <dbReference type="ARBA" id="ARBA00025830"/>
    </source>
</evidence>
<evidence type="ECO:0000256" key="14">
    <source>
        <dbReference type="HAMAP-Rule" id="MF_01398"/>
    </source>
</evidence>
<keyword evidence="4 14" id="KW-1003">Cell membrane</keyword>
<reference evidence="17" key="1">
    <citation type="submission" date="2022-11" db="EMBL/GenBank/DDBJ databases">
        <title>Nonomuraea corallina sp. nov., a new species of the genus Nonomuraea isolated from sea side sediment in Thai sea.</title>
        <authorList>
            <person name="Ngamcharungchit C."/>
            <person name="Matsumoto A."/>
            <person name="Suriyachadkun C."/>
            <person name="Panbangred W."/>
            <person name="Inahashi Y."/>
            <person name="Intra B."/>
        </authorList>
    </citation>
    <scope>NUCLEOTIDE SEQUENCE</scope>
    <source>
        <strain evidence="17">MCN248</strain>
    </source>
</reference>
<evidence type="ECO:0000256" key="6">
    <source>
        <dbReference type="ARBA" id="ARBA00022692"/>
    </source>
</evidence>
<protein>
    <recommendedName>
        <fullName evidence="14">ATP synthase subunit b</fullName>
    </recommendedName>
    <alternativeName>
        <fullName evidence="14">ATP synthase F(0) sector subunit b</fullName>
    </alternativeName>
    <alternativeName>
        <fullName evidence="14">ATPase subunit I</fullName>
    </alternativeName>
    <alternativeName>
        <fullName evidence="14">F-type ATPase subunit b</fullName>
        <shortName evidence="14">F-ATPase subunit b</shortName>
    </alternativeName>
</protein>
<evidence type="ECO:0000256" key="15">
    <source>
        <dbReference type="RuleBase" id="RU003848"/>
    </source>
</evidence>
<keyword evidence="3 14" id="KW-0813">Transport</keyword>
<dbReference type="PANTHER" id="PTHR33445">
    <property type="entry name" value="ATP SYNTHASE SUBUNIT B', CHLOROPLASTIC"/>
    <property type="match status" value="1"/>
</dbReference>
<dbReference type="NCBIfam" id="NF004412">
    <property type="entry name" value="PRK05759.1-3"/>
    <property type="match status" value="1"/>
</dbReference>